<dbReference type="InterPro" id="IPR001870">
    <property type="entry name" value="B30.2/SPRY"/>
</dbReference>
<keyword evidence="3" id="KW-0862">Zinc</keyword>
<dbReference type="InterPro" id="IPR000315">
    <property type="entry name" value="Znf_B-box"/>
</dbReference>
<evidence type="ECO:0000313" key="7">
    <source>
        <dbReference type="RefSeq" id="XP_030624703.1"/>
    </source>
</evidence>
<keyword evidence="1" id="KW-0479">Metal-binding</keyword>
<dbReference type="Pfam" id="PF00643">
    <property type="entry name" value="zf-B_box"/>
    <property type="match status" value="1"/>
</dbReference>
<dbReference type="InterPro" id="IPR043136">
    <property type="entry name" value="B30.2/SPRY_sf"/>
</dbReference>
<dbReference type="Pfam" id="PF13765">
    <property type="entry name" value="PRY"/>
    <property type="match status" value="1"/>
</dbReference>
<dbReference type="GO" id="GO:0008270">
    <property type="term" value="F:zinc ion binding"/>
    <property type="evidence" value="ECO:0007669"/>
    <property type="project" value="UniProtKB-KW"/>
</dbReference>
<dbReference type="OrthoDB" id="9875313at2759"/>
<dbReference type="SMART" id="SM00589">
    <property type="entry name" value="PRY"/>
    <property type="match status" value="1"/>
</dbReference>
<name>A0A6J2UYL6_CHACN</name>
<dbReference type="GO" id="GO:0005737">
    <property type="term" value="C:cytoplasm"/>
    <property type="evidence" value="ECO:0007669"/>
    <property type="project" value="UniProtKB-ARBA"/>
</dbReference>
<keyword evidence="6" id="KW-1185">Reference proteome</keyword>
<dbReference type="InterPro" id="IPR051051">
    <property type="entry name" value="E3_ubiq-ligase_TRIM/RNF"/>
</dbReference>
<evidence type="ECO:0000256" key="1">
    <source>
        <dbReference type="ARBA" id="ARBA00022723"/>
    </source>
</evidence>
<evidence type="ECO:0000259" key="5">
    <source>
        <dbReference type="PROSITE" id="PS50188"/>
    </source>
</evidence>
<feature type="compositionally biased region" description="Basic and acidic residues" evidence="4">
    <location>
        <begin position="19"/>
        <end position="28"/>
    </location>
</feature>
<feature type="domain" description="B30.2/SPRY" evidence="5">
    <location>
        <begin position="286"/>
        <end position="478"/>
    </location>
</feature>
<feature type="compositionally biased region" description="Basic and acidic residues" evidence="4">
    <location>
        <begin position="256"/>
        <end position="273"/>
    </location>
</feature>
<gene>
    <name evidence="7" type="primary">bspry</name>
</gene>
<evidence type="ECO:0000256" key="2">
    <source>
        <dbReference type="ARBA" id="ARBA00022771"/>
    </source>
</evidence>
<dbReference type="SMART" id="SM00449">
    <property type="entry name" value="SPRY"/>
    <property type="match status" value="1"/>
</dbReference>
<sequence>MSAENGFSNSVTVSLQDNDDLRTEDQKNSDYNSSNTAAKLGGDNQDFNVDVRPSQNMNGVLSVDSSAKLLSNSAAACPVATSLDSLDLSSDESKLCVEHSIQLDWFCNTDGKIICSLCATVGACNGHIVTQLTNQATIIRNHLVDVCERMQLQAQRIERFINQTLTAKEKALQVEASSARERVLAQINAVREALEGEEQCLLESIQREEERVEQCLLTQRAHWNQALETLTNARTSLVHTLTHSQDAQIVNSNQEISDRTEEAEGVGDPKDTEQLSLNRECSNSKLILGLWASAILLGPSAHRSPNLHFDKRTVSPLLSLSTDERTLTFLPKRLRQALPDDPARFDSWPNALGSISISSGTHRWVLDVGQSAAYKVGVCYTTLERKGSGNSARLGYNEKSWVLSHYEGNFSFCHAGKNVSIRVVKSPTRLGILLDWPSQTLLFYDPESCCVLHTVRHTFTQPLLPACAVADQSVTLLN</sequence>
<dbReference type="Pfam" id="PF00622">
    <property type="entry name" value="SPRY"/>
    <property type="match status" value="1"/>
</dbReference>
<dbReference type="SUPFAM" id="SSF49899">
    <property type="entry name" value="Concanavalin A-like lectins/glucanases"/>
    <property type="match status" value="1"/>
</dbReference>
<dbReference type="Gene3D" id="2.60.120.920">
    <property type="match status" value="1"/>
</dbReference>
<dbReference type="PANTHER" id="PTHR25465:SF66">
    <property type="entry name" value="B BOX AND SPRY DOMAIN-CONTAINING PROTEIN"/>
    <property type="match status" value="1"/>
</dbReference>
<dbReference type="FunCoup" id="A0A6J2UYL6">
    <property type="interactions" value="1078"/>
</dbReference>
<dbReference type="SUPFAM" id="SSF57845">
    <property type="entry name" value="B-box zinc-binding domain"/>
    <property type="match status" value="1"/>
</dbReference>
<feature type="region of interest" description="Disordered" evidence="4">
    <location>
        <begin position="255"/>
        <end position="274"/>
    </location>
</feature>
<evidence type="ECO:0000313" key="6">
    <source>
        <dbReference type="Proteomes" id="UP000504632"/>
    </source>
</evidence>
<feature type="compositionally biased region" description="Polar residues" evidence="4">
    <location>
        <begin position="1"/>
        <end position="16"/>
    </location>
</feature>
<dbReference type="CTD" id="54836"/>
<organism evidence="6 7">
    <name type="scientific">Chanos chanos</name>
    <name type="common">Milkfish</name>
    <name type="synonym">Mugil chanos</name>
    <dbReference type="NCBI Taxonomy" id="29144"/>
    <lineage>
        <taxon>Eukaryota</taxon>
        <taxon>Metazoa</taxon>
        <taxon>Chordata</taxon>
        <taxon>Craniata</taxon>
        <taxon>Vertebrata</taxon>
        <taxon>Euteleostomi</taxon>
        <taxon>Actinopterygii</taxon>
        <taxon>Neopterygii</taxon>
        <taxon>Teleostei</taxon>
        <taxon>Ostariophysi</taxon>
        <taxon>Gonorynchiformes</taxon>
        <taxon>Chanidae</taxon>
        <taxon>Chanos</taxon>
    </lineage>
</organism>
<dbReference type="Proteomes" id="UP000504632">
    <property type="component" value="Chromosome 3"/>
</dbReference>
<dbReference type="InterPro" id="IPR013320">
    <property type="entry name" value="ConA-like_dom_sf"/>
</dbReference>
<dbReference type="RefSeq" id="XP_030624703.1">
    <property type="nucleotide sequence ID" value="XM_030768843.1"/>
</dbReference>
<dbReference type="InterPro" id="IPR006574">
    <property type="entry name" value="PRY"/>
</dbReference>
<dbReference type="AlphaFoldDB" id="A0A6J2UYL6"/>
<dbReference type="PRINTS" id="PR01407">
    <property type="entry name" value="BUTYPHLNCDUF"/>
</dbReference>
<protein>
    <submittedName>
        <fullName evidence="7">B box and SPRY domain-containing protein</fullName>
    </submittedName>
</protein>
<dbReference type="CDD" id="cd12904">
    <property type="entry name" value="SPRY_BSPRY"/>
    <property type="match status" value="1"/>
</dbReference>
<dbReference type="InParanoid" id="A0A6J2UYL6"/>
<dbReference type="Gene3D" id="3.30.160.60">
    <property type="entry name" value="Classic Zinc Finger"/>
    <property type="match status" value="1"/>
</dbReference>
<proteinExistence type="predicted"/>
<dbReference type="PROSITE" id="PS50188">
    <property type="entry name" value="B302_SPRY"/>
    <property type="match status" value="1"/>
</dbReference>
<dbReference type="PANTHER" id="PTHR25465">
    <property type="entry name" value="B-BOX DOMAIN CONTAINING"/>
    <property type="match status" value="1"/>
</dbReference>
<keyword evidence="2" id="KW-0863">Zinc-finger</keyword>
<reference evidence="7" key="1">
    <citation type="submission" date="2025-08" db="UniProtKB">
        <authorList>
            <consortium name="RefSeq"/>
        </authorList>
    </citation>
    <scope>IDENTIFICATION</scope>
</reference>
<dbReference type="GeneID" id="115807719"/>
<evidence type="ECO:0000256" key="3">
    <source>
        <dbReference type="ARBA" id="ARBA00022833"/>
    </source>
</evidence>
<accession>A0A6J2UYL6</accession>
<dbReference type="InterPro" id="IPR003877">
    <property type="entry name" value="SPRY_dom"/>
</dbReference>
<evidence type="ECO:0000256" key="4">
    <source>
        <dbReference type="SAM" id="MobiDB-lite"/>
    </source>
</evidence>
<dbReference type="InterPro" id="IPR003879">
    <property type="entry name" value="Butyrophylin_SPRY"/>
</dbReference>
<feature type="region of interest" description="Disordered" evidence="4">
    <location>
        <begin position="1"/>
        <end position="51"/>
    </location>
</feature>